<accession>A0A1E3PI85</accession>
<dbReference type="AlphaFoldDB" id="A0A1E3PI85"/>
<name>A0A1E3PI85_9ASCO</name>
<proteinExistence type="predicted"/>
<keyword evidence="2" id="KW-1185">Reference proteome</keyword>
<protein>
    <submittedName>
        <fullName evidence="1">Uncharacterized protein</fullName>
    </submittedName>
</protein>
<organism evidence="1 2">
    <name type="scientific">Nadsonia fulvescens var. elongata DSM 6958</name>
    <dbReference type="NCBI Taxonomy" id="857566"/>
    <lineage>
        <taxon>Eukaryota</taxon>
        <taxon>Fungi</taxon>
        <taxon>Dikarya</taxon>
        <taxon>Ascomycota</taxon>
        <taxon>Saccharomycotina</taxon>
        <taxon>Dipodascomycetes</taxon>
        <taxon>Dipodascales</taxon>
        <taxon>Dipodascales incertae sedis</taxon>
        <taxon>Nadsonia</taxon>
    </lineage>
</organism>
<gene>
    <name evidence="1" type="ORF">NADFUDRAFT_42438</name>
</gene>
<dbReference type="Proteomes" id="UP000095009">
    <property type="component" value="Unassembled WGS sequence"/>
</dbReference>
<dbReference type="EMBL" id="KV454410">
    <property type="protein sequence ID" value="ODQ65146.1"/>
    <property type="molecule type" value="Genomic_DNA"/>
</dbReference>
<evidence type="ECO:0000313" key="2">
    <source>
        <dbReference type="Proteomes" id="UP000095009"/>
    </source>
</evidence>
<evidence type="ECO:0000313" key="1">
    <source>
        <dbReference type="EMBL" id="ODQ65146.1"/>
    </source>
</evidence>
<sequence length="175" mass="20146">MIPFLNTSRQSSSYNKKLVPNLAHLPFARRTLSSTLAEEAQNAELEQQIERIRAEFPDDAKTRRSQLAQYKSRLESGGHLERIQAEDRILAAQQAASSNRHMSRRGLLDAIVTADRQTIRFVNNLSRLSAKRDKEKITKIKQIARDSRHARRSAVKILNKELKQENKRCKQEDSL</sequence>
<reference evidence="1 2" key="1">
    <citation type="journal article" date="2016" name="Proc. Natl. Acad. Sci. U.S.A.">
        <title>Comparative genomics of biotechnologically important yeasts.</title>
        <authorList>
            <person name="Riley R."/>
            <person name="Haridas S."/>
            <person name="Wolfe K.H."/>
            <person name="Lopes M.R."/>
            <person name="Hittinger C.T."/>
            <person name="Goeker M."/>
            <person name="Salamov A.A."/>
            <person name="Wisecaver J.H."/>
            <person name="Long T.M."/>
            <person name="Calvey C.H."/>
            <person name="Aerts A.L."/>
            <person name="Barry K.W."/>
            <person name="Choi C."/>
            <person name="Clum A."/>
            <person name="Coughlan A.Y."/>
            <person name="Deshpande S."/>
            <person name="Douglass A.P."/>
            <person name="Hanson S.J."/>
            <person name="Klenk H.-P."/>
            <person name="LaButti K.M."/>
            <person name="Lapidus A."/>
            <person name="Lindquist E.A."/>
            <person name="Lipzen A.M."/>
            <person name="Meier-Kolthoff J.P."/>
            <person name="Ohm R.A."/>
            <person name="Otillar R.P."/>
            <person name="Pangilinan J.L."/>
            <person name="Peng Y."/>
            <person name="Rokas A."/>
            <person name="Rosa C.A."/>
            <person name="Scheuner C."/>
            <person name="Sibirny A.A."/>
            <person name="Slot J.C."/>
            <person name="Stielow J.B."/>
            <person name="Sun H."/>
            <person name="Kurtzman C.P."/>
            <person name="Blackwell M."/>
            <person name="Grigoriev I.V."/>
            <person name="Jeffries T.W."/>
        </authorList>
    </citation>
    <scope>NUCLEOTIDE SEQUENCE [LARGE SCALE GENOMIC DNA]</scope>
    <source>
        <strain evidence="1 2">DSM 6958</strain>
    </source>
</reference>